<dbReference type="Pfam" id="PF21027">
    <property type="entry name" value="Sde0182_C"/>
    <property type="match status" value="1"/>
</dbReference>
<feature type="domain" description="Cellulose-binding Sde182 C-terminal" evidence="2">
    <location>
        <begin position="356"/>
        <end position="436"/>
    </location>
</feature>
<dbReference type="SUPFAM" id="SSF53590">
    <property type="entry name" value="Nucleoside hydrolase"/>
    <property type="match status" value="1"/>
</dbReference>
<dbReference type="InterPro" id="IPR013783">
    <property type="entry name" value="Ig-like_fold"/>
</dbReference>
<organism evidence="3 4">
    <name type="scientific">Segatella copri</name>
    <dbReference type="NCBI Taxonomy" id="165179"/>
    <lineage>
        <taxon>Bacteria</taxon>
        <taxon>Pseudomonadati</taxon>
        <taxon>Bacteroidota</taxon>
        <taxon>Bacteroidia</taxon>
        <taxon>Bacteroidales</taxon>
        <taxon>Prevotellaceae</taxon>
        <taxon>Segatella</taxon>
    </lineage>
</organism>
<sequence>MKRLLFVTLSALLCSCLLAQTRMIVMSDIGGSDPDDTQSMVHLLVSLDRVELEGFISQHAWVPYGNGAVTLINQVIDAYEEVYPNLQVHSNKFPTASYLRSVVKVGQAEAAMHGVGEGKDSEGSEWLIKTIDKDDERPIWITAWSGLNTLAQALWKVSHTRTAEQVERFVSKVRVYDVLGQDDAGAWIVKNYPNLVYIRNTEIYGWPPSDEWVCKNVQEVGPLGKCYPNRIWATEGDSPSFMYCLSNGLNDPEHPEYGGWGGRFSTGKVAGIRGMDWVKRNGLDEPQYDPYYMIPAAKEGSAAITRWKDAIYNDFIARMQWTVKADYKAANHHPVAVVGKDGSLNSVHVTCKAGKTIVLNASKSSDPDGDTLTFDWSIYREASGYQGDVTIIEKDQNRCRVMVPADARGKDCHVILQVTDAGIPALTSYRRVILNIN</sequence>
<dbReference type="PROSITE" id="PS51257">
    <property type="entry name" value="PROKAR_LIPOPROTEIN"/>
    <property type="match status" value="1"/>
</dbReference>
<proteinExistence type="predicted"/>
<dbReference type="Gene3D" id="2.60.40.10">
    <property type="entry name" value="Immunoglobulins"/>
    <property type="match status" value="1"/>
</dbReference>
<dbReference type="GO" id="GO:0016799">
    <property type="term" value="F:hydrolase activity, hydrolyzing N-glycosyl compounds"/>
    <property type="evidence" value="ECO:0007669"/>
    <property type="project" value="InterPro"/>
</dbReference>
<dbReference type="EMBL" id="VZCY01000014">
    <property type="protein sequence ID" value="MQN08667.1"/>
    <property type="molecule type" value="Genomic_DNA"/>
</dbReference>
<evidence type="ECO:0000259" key="1">
    <source>
        <dbReference type="Pfam" id="PF07632"/>
    </source>
</evidence>
<dbReference type="Gene3D" id="3.90.245.10">
    <property type="entry name" value="Ribonucleoside hydrolase-like"/>
    <property type="match status" value="1"/>
</dbReference>
<dbReference type="Proteomes" id="UP000406735">
    <property type="component" value="Unassembled WGS sequence"/>
</dbReference>
<reference evidence="3 4" key="1">
    <citation type="submission" date="2019-09" db="EMBL/GenBank/DDBJ databases">
        <title>Distinct polysaccharide growth profiles of human intestinal Prevotella copri isolates.</title>
        <authorList>
            <person name="Fehlner-Peach H."/>
            <person name="Magnabosco C."/>
            <person name="Raghavan V."/>
            <person name="Scher J.U."/>
            <person name="Tett A."/>
            <person name="Cox L.M."/>
            <person name="Gottsegen C."/>
            <person name="Watters A."/>
            <person name="Wiltshire- Gordon J.D."/>
            <person name="Segata N."/>
            <person name="Bonneau R."/>
            <person name="Littman D.R."/>
        </authorList>
    </citation>
    <scope>NUCLEOTIDE SEQUENCE [LARGE SCALE GENOMIC DNA]</scope>
    <source>
        <strain evidence="4">iK21513</strain>
    </source>
</reference>
<gene>
    <name evidence="3" type="ORF">F7D97_01690</name>
</gene>
<dbReference type="Pfam" id="PF07632">
    <property type="entry name" value="Sde182_NH-like"/>
    <property type="match status" value="1"/>
</dbReference>
<comment type="caution">
    <text evidence="3">The sequence shown here is derived from an EMBL/GenBank/DDBJ whole genome shotgun (WGS) entry which is preliminary data.</text>
</comment>
<dbReference type="AlphaFoldDB" id="A0A6A7VU38"/>
<dbReference type="InterPro" id="IPR011483">
    <property type="entry name" value="Sde182_NH-like"/>
</dbReference>
<protein>
    <submittedName>
        <fullName evidence="3">DUF1593 domain-containing protein</fullName>
    </submittedName>
</protein>
<name>A0A6A7VU38_9BACT</name>
<dbReference type="InterPro" id="IPR048527">
    <property type="entry name" value="Sde182_C"/>
</dbReference>
<feature type="domain" description="Cellulose-binding Sde182 nucleoside hydrolase-like" evidence="1">
    <location>
        <begin position="22"/>
        <end position="264"/>
    </location>
</feature>
<dbReference type="InterPro" id="IPR036452">
    <property type="entry name" value="Ribo_hydro-like"/>
</dbReference>
<evidence type="ECO:0000313" key="4">
    <source>
        <dbReference type="Proteomes" id="UP000406735"/>
    </source>
</evidence>
<dbReference type="RefSeq" id="WP_153079777.1">
    <property type="nucleotide sequence ID" value="NZ_VZAV01000028.1"/>
</dbReference>
<evidence type="ECO:0000259" key="2">
    <source>
        <dbReference type="Pfam" id="PF21027"/>
    </source>
</evidence>
<accession>A0A6A7VU38</accession>
<evidence type="ECO:0000313" key="3">
    <source>
        <dbReference type="EMBL" id="MQN08667.1"/>
    </source>
</evidence>